<dbReference type="EMBL" id="BTGU01000070">
    <property type="protein sequence ID" value="GMN57398.1"/>
    <property type="molecule type" value="Genomic_DNA"/>
</dbReference>
<gene>
    <name evidence="1" type="ORF">TIFTF001_026504</name>
</gene>
<dbReference type="Proteomes" id="UP001187192">
    <property type="component" value="Unassembled WGS sequence"/>
</dbReference>
<comment type="caution">
    <text evidence="1">The sequence shown here is derived from an EMBL/GenBank/DDBJ whole genome shotgun (WGS) entry which is preliminary data.</text>
</comment>
<dbReference type="AlphaFoldDB" id="A0AA88DLD9"/>
<organism evidence="1 2">
    <name type="scientific">Ficus carica</name>
    <name type="common">Common fig</name>
    <dbReference type="NCBI Taxonomy" id="3494"/>
    <lineage>
        <taxon>Eukaryota</taxon>
        <taxon>Viridiplantae</taxon>
        <taxon>Streptophyta</taxon>
        <taxon>Embryophyta</taxon>
        <taxon>Tracheophyta</taxon>
        <taxon>Spermatophyta</taxon>
        <taxon>Magnoliopsida</taxon>
        <taxon>eudicotyledons</taxon>
        <taxon>Gunneridae</taxon>
        <taxon>Pentapetalae</taxon>
        <taxon>rosids</taxon>
        <taxon>fabids</taxon>
        <taxon>Rosales</taxon>
        <taxon>Moraceae</taxon>
        <taxon>Ficeae</taxon>
        <taxon>Ficus</taxon>
    </lineage>
</organism>
<protein>
    <submittedName>
        <fullName evidence="1">Uncharacterized protein</fullName>
    </submittedName>
</protein>
<reference evidence="1" key="1">
    <citation type="submission" date="2023-07" db="EMBL/GenBank/DDBJ databases">
        <title>draft genome sequence of fig (Ficus carica).</title>
        <authorList>
            <person name="Takahashi T."/>
            <person name="Nishimura K."/>
        </authorList>
    </citation>
    <scope>NUCLEOTIDE SEQUENCE</scope>
</reference>
<keyword evidence="2" id="KW-1185">Reference proteome</keyword>
<sequence length="121" mass="13319">MSTETRTNDRDFPSNFLAILIVLRIVTPRRDLSCPTPDLDFTAAVAPSSSSQLHGECCAHLRFAIPWRPSRPSPVCDSMVTDVGSLDGPDTDADARVSNLGKLVFVLLPSEKKWLSFFNVL</sequence>
<proteinExistence type="predicted"/>
<name>A0AA88DLD9_FICCA</name>
<accession>A0AA88DLD9</accession>
<evidence type="ECO:0000313" key="1">
    <source>
        <dbReference type="EMBL" id="GMN57398.1"/>
    </source>
</evidence>
<evidence type="ECO:0000313" key="2">
    <source>
        <dbReference type="Proteomes" id="UP001187192"/>
    </source>
</evidence>